<evidence type="ECO:0000256" key="2">
    <source>
        <dbReference type="ARBA" id="ARBA00023125"/>
    </source>
</evidence>
<feature type="transmembrane region" description="Helical" evidence="4">
    <location>
        <begin position="306"/>
        <end position="325"/>
    </location>
</feature>
<evidence type="ECO:0000313" key="6">
    <source>
        <dbReference type="EMBL" id="UOQ87512.1"/>
    </source>
</evidence>
<gene>
    <name evidence="6" type="ORF">MUN87_15620</name>
</gene>
<sequence length="779" mass="91167">MMQRYFSKAAGLLINKNYRKNLIIFLLVTSLPGIILSIILFVVSKSQMEDELHEVHENYLGKTVETIDEQLTNVELLLGSWVSDTNFIQTFHEIDVIHEYQRVRQMYKMLVIMEGSNPLIGRVELFIDKNNPIVFTKNGYKKLEEKDEKETYRNIFEDSSSNIFWTSKLNTIQSNYSEDYAPIKLVHKIPVFNSSDTAYAIVFLDIDIFSELIKSPYEDGSVFLQRTDAEWAFTEDKRTTLNNIENGVLDKVNQSSLPNDTFDMDWGEHTYTVTYDTIPRLQEDWKYISIAPLSAVTQPVLIISKIFLIVSICMLGLAIILAVFVSNKLYAPIRNLMGKVKAGKSGTANEFEMIENEWNSLSAESEQLHRRITKQFPYLRQGFLIQLIQGFFNGYQERILIERMEHFGWQLKDQYFSLMYIQLFGFSNIKDKFDEDEGLITFIASNIMEELIKEYQIQADVINFHNLTLGVFIISEENKSYRHLKEELGMINNTLIKYMNEKFNMDVSIGISRKTEHIKQIYQNFEETKSALSFRNVHENNQIIEIDNVNELNRESQSMEYPFDIEKQILHAIRLRDKEEAKTLITEFFYKLSSVDMSEAVYKQCAFQLLGSILQIAIQSGLMHEVVNESSNLYQKLNEIKDMNEMDQWFKVHLIDPMISELSSKKNQRLQIIVEKVMHYIEGNYMKDVSLEECAEFVKLNPSILSKLFKDITGWNFIDYITNIRLNKGKELLIETDMKINEIAENIGYKHSYFNRLFKRNEGITPSEYRKQSRKDVLN</sequence>
<evidence type="ECO:0000313" key="7">
    <source>
        <dbReference type="Proteomes" id="UP000831537"/>
    </source>
</evidence>
<keyword evidence="4" id="KW-0812">Transmembrane</keyword>
<proteinExistence type="predicted"/>
<keyword evidence="4" id="KW-0472">Membrane</keyword>
<dbReference type="RefSeq" id="WP_244747981.1">
    <property type="nucleotide sequence ID" value="NZ_CP095071.1"/>
</dbReference>
<dbReference type="SMART" id="SM00342">
    <property type="entry name" value="HTH_ARAC"/>
    <property type="match status" value="1"/>
</dbReference>
<dbReference type="PANTHER" id="PTHR43280">
    <property type="entry name" value="ARAC-FAMILY TRANSCRIPTIONAL REGULATOR"/>
    <property type="match status" value="1"/>
</dbReference>
<keyword evidence="3" id="KW-0804">Transcription</keyword>
<dbReference type="Gene3D" id="1.10.10.60">
    <property type="entry name" value="Homeodomain-like"/>
    <property type="match status" value="2"/>
</dbReference>
<feature type="domain" description="HTH araC/xylS-type" evidence="5">
    <location>
        <begin position="675"/>
        <end position="772"/>
    </location>
</feature>
<protein>
    <submittedName>
        <fullName evidence="6">AraC family transcriptional regulator</fullName>
    </submittedName>
</protein>
<organism evidence="6 7">
    <name type="scientific">Gracilibacillus salinarum</name>
    <dbReference type="NCBI Taxonomy" id="2932255"/>
    <lineage>
        <taxon>Bacteria</taxon>
        <taxon>Bacillati</taxon>
        <taxon>Bacillota</taxon>
        <taxon>Bacilli</taxon>
        <taxon>Bacillales</taxon>
        <taxon>Bacillaceae</taxon>
        <taxon>Gracilibacillus</taxon>
    </lineage>
</organism>
<evidence type="ECO:0000256" key="1">
    <source>
        <dbReference type="ARBA" id="ARBA00023015"/>
    </source>
</evidence>
<dbReference type="InterPro" id="IPR018060">
    <property type="entry name" value="HTH_AraC"/>
</dbReference>
<evidence type="ECO:0000256" key="3">
    <source>
        <dbReference type="ARBA" id="ARBA00023163"/>
    </source>
</evidence>
<name>A0ABY4GV50_9BACI</name>
<evidence type="ECO:0000259" key="5">
    <source>
        <dbReference type="PROSITE" id="PS01124"/>
    </source>
</evidence>
<dbReference type="InterPro" id="IPR018062">
    <property type="entry name" value="HTH_AraC-typ_CS"/>
</dbReference>
<dbReference type="PROSITE" id="PS01124">
    <property type="entry name" value="HTH_ARAC_FAMILY_2"/>
    <property type="match status" value="1"/>
</dbReference>
<keyword evidence="7" id="KW-1185">Reference proteome</keyword>
<evidence type="ECO:0000256" key="4">
    <source>
        <dbReference type="SAM" id="Phobius"/>
    </source>
</evidence>
<dbReference type="SUPFAM" id="SSF46689">
    <property type="entry name" value="Homeodomain-like"/>
    <property type="match status" value="2"/>
</dbReference>
<dbReference type="EMBL" id="CP095071">
    <property type="protein sequence ID" value="UOQ87512.1"/>
    <property type="molecule type" value="Genomic_DNA"/>
</dbReference>
<feature type="transmembrane region" description="Helical" evidence="4">
    <location>
        <begin position="21"/>
        <end position="43"/>
    </location>
</feature>
<dbReference type="PROSITE" id="PS00041">
    <property type="entry name" value="HTH_ARAC_FAMILY_1"/>
    <property type="match status" value="1"/>
</dbReference>
<dbReference type="Pfam" id="PF12833">
    <property type="entry name" value="HTH_18"/>
    <property type="match status" value="1"/>
</dbReference>
<accession>A0ABY4GV50</accession>
<keyword evidence="2" id="KW-0238">DNA-binding</keyword>
<keyword evidence="4" id="KW-1133">Transmembrane helix</keyword>
<keyword evidence="1" id="KW-0805">Transcription regulation</keyword>
<dbReference type="PANTHER" id="PTHR43280:SF28">
    <property type="entry name" value="HTH-TYPE TRANSCRIPTIONAL ACTIVATOR RHAS"/>
    <property type="match status" value="1"/>
</dbReference>
<dbReference type="InterPro" id="IPR009057">
    <property type="entry name" value="Homeodomain-like_sf"/>
</dbReference>
<dbReference type="Proteomes" id="UP000831537">
    <property type="component" value="Chromosome"/>
</dbReference>
<reference evidence="6 7" key="1">
    <citation type="submission" date="2022-04" db="EMBL/GenBank/DDBJ databases">
        <title>Gracilibacillus sp. isolated from saltern.</title>
        <authorList>
            <person name="Won M."/>
            <person name="Lee C.-M."/>
            <person name="Woen H.-Y."/>
            <person name="Kwon S.-W."/>
        </authorList>
    </citation>
    <scope>NUCLEOTIDE SEQUENCE [LARGE SCALE GENOMIC DNA]</scope>
    <source>
        <strain evidence="6 7">SSPM10-3</strain>
    </source>
</reference>